<dbReference type="AlphaFoldDB" id="A0A9X2W6B0"/>
<dbReference type="RefSeq" id="WP_271122713.1">
    <property type="nucleotide sequence ID" value="NZ_JALHAN010000063.1"/>
</dbReference>
<dbReference type="InterPro" id="IPR024726">
    <property type="entry name" value="FhuF_C"/>
</dbReference>
<gene>
    <name evidence="3" type="primary">fhuF</name>
    <name evidence="3" type="ORF">MUA00_08770</name>
</gene>
<accession>A0A9X2W6B0</accession>
<evidence type="ECO:0000313" key="4">
    <source>
        <dbReference type="Proteomes" id="UP001150641"/>
    </source>
</evidence>
<dbReference type="GO" id="GO:0003824">
    <property type="term" value="F:catalytic activity"/>
    <property type="evidence" value="ECO:0007669"/>
    <property type="project" value="UniProtKB-ARBA"/>
</dbReference>
<dbReference type="InterPro" id="IPR008090">
    <property type="entry name" value="Fe_iron_reduct"/>
</dbReference>
<reference evidence="3" key="1">
    <citation type="submission" date="2022-03" db="EMBL/GenBank/DDBJ databases">
        <title>Proposal of a novel genus Dryocolo and two novel species.</title>
        <authorList>
            <person name="Maddock D.W."/>
            <person name="Brady C.L."/>
            <person name="Denman S."/>
            <person name="Arnold D."/>
        </authorList>
    </citation>
    <scope>NUCLEOTIDE SEQUENCE</scope>
    <source>
        <strain evidence="3">H6W4</strain>
    </source>
</reference>
<evidence type="ECO:0000313" key="3">
    <source>
        <dbReference type="EMBL" id="MCT4701895.1"/>
    </source>
</evidence>
<dbReference type="GO" id="GO:0051537">
    <property type="term" value="F:2 iron, 2 sulfur cluster binding"/>
    <property type="evidence" value="ECO:0007669"/>
    <property type="project" value="InterPro"/>
</dbReference>
<dbReference type="NCBIfam" id="NF007932">
    <property type="entry name" value="PRK10647.1"/>
    <property type="match status" value="1"/>
</dbReference>
<name>A0A9X2W6B0_9ENTR</name>
<dbReference type="Proteomes" id="UP001150641">
    <property type="component" value="Unassembled WGS sequence"/>
</dbReference>
<dbReference type="NCBIfam" id="TIGR03951">
    <property type="entry name" value="Fe_III_red_FhuF"/>
    <property type="match status" value="1"/>
</dbReference>
<keyword evidence="4" id="KW-1185">Reference proteome</keyword>
<feature type="domain" description="Ferric siderophore reductase C-terminal" evidence="2">
    <location>
        <begin position="241"/>
        <end position="261"/>
    </location>
</feature>
<organism evidence="3 4">
    <name type="scientific">Dryocola boscaweniae</name>
    <dbReference type="NCBI Taxonomy" id="2925397"/>
    <lineage>
        <taxon>Bacteria</taxon>
        <taxon>Pseudomonadati</taxon>
        <taxon>Pseudomonadota</taxon>
        <taxon>Gammaproteobacteria</taxon>
        <taxon>Enterobacterales</taxon>
        <taxon>Enterobacteriaceae</taxon>
        <taxon>Dryocola</taxon>
    </lineage>
</organism>
<dbReference type="EMBL" id="JALHAP010000076">
    <property type="protein sequence ID" value="MCT4701895.1"/>
    <property type="molecule type" value="Genomic_DNA"/>
</dbReference>
<proteinExistence type="predicted"/>
<dbReference type="PRINTS" id="PR01714">
    <property type="entry name" value="2FE2SRDCTASE"/>
</dbReference>
<protein>
    <submittedName>
        <fullName evidence="3">Siderophore-iron reductase FhuF</fullName>
    </submittedName>
</protein>
<feature type="domain" description="Aerobactin siderophore biosynthesis IucA/IucC-like C-terminal" evidence="1">
    <location>
        <begin position="93"/>
        <end position="237"/>
    </location>
</feature>
<comment type="caution">
    <text evidence="3">The sequence shown here is derived from an EMBL/GenBank/DDBJ whole genome shotgun (WGS) entry which is preliminary data.</text>
</comment>
<dbReference type="Pfam" id="PF11575">
    <property type="entry name" value="FhuF_C"/>
    <property type="match status" value="1"/>
</dbReference>
<evidence type="ECO:0000259" key="1">
    <source>
        <dbReference type="Pfam" id="PF06276"/>
    </source>
</evidence>
<dbReference type="Pfam" id="PF06276">
    <property type="entry name" value="FhuF"/>
    <property type="match status" value="1"/>
</dbReference>
<sequence>MAFQSQQFIDDIAWQTPFRRAEPRLADELRDHFTSHRAYFNDIVKLNETTPDNALTFYQWAQPATLTSLMACYADHIYRNQPELPREGKPLKSLWAQWYLGLLVPPLLMALITHPRALDIDPAHIRAEFHETGRAAAFWLDVQEDAAATVLPLRLRVEKLIVKGMMPVVDALEDSGDINGKLIWANTGYLINWFLGEMKDLVCDETVADLRHACFFEKQLSDGRDNPLYRTVVPREGLLVRRTCCQRYKLPDVQGCGDCTLK</sequence>
<dbReference type="InterPro" id="IPR022770">
    <property type="entry name" value="IucA/IucC-like_C"/>
</dbReference>
<evidence type="ECO:0000259" key="2">
    <source>
        <dbReference type="Pfam" id="PF11575"/>
    </source>
</evidence>